<comment type="caution">
    <text evidence="2">The sequence shown here is derived from an EMBL/GenBank/DDBJ whole genome shotgun (WGS) entry which is preliminary data.</text>
</comment>
<feature type="region of interest" description="Disordered" evidence="1">
    <location>
        <begin position="1013"/>
        <end position="1040"/>
    </location>
</feature>
<organism evidence="2 3">
    <name type="scientific">Streptomyces aurantiacus JA 4570</name>
    <dbReference type="NCBI Taxonomy" id="1286094"/>
    <lineage>
        <taxon>Bacteria</taxon>
        <taxon>Bacillati</taxon>
        <taxon>Actinomycetota</taxon>
        <taxon>Actinomycetes</taxon>
        <taxon>Kitasatosporales</taxon>
        <taxon>Streptomycetaceae</taxon>
        <taxon>Streptomyces</taxon>
        <taxon>Streptomyces aurantiacus group</taxon>
    </lineage>
</organism>
<feature type="region of interest" description="Disordered" evidence="1">
    <location>
        <begin position="334"/>
        <end position="356"/>
    </location>
</feature>
<gene>
    <name evidence="2" type="ORF">STRAU_3483</name>
</gene>
<keyword evidence="3" id="KW-1185">Reference proteome</keyword>
<proteinExistence type="predicted"/>
<dbReference type="AntiFam" id="ANF00178">
    <property type="entry name" value="Shadow ORF (opposite dhbF)"/>
</dbReference>
<protein>
    <submittedName>
        <fullName evidence="2">Putative Tyrocidine synthase 3</fullName>
    </submittedName>
</protein>
<dbReference type="PATRIC" id="fig|1286094.4.peg.3447"/>
<dbReference type="AlphaFoldDB" id="S3ZKW5"/>
<dbReference type="Proteomes" id="UP000014629">
    <property type="component" value="Unassembled WGS sequence"/>
</dbReference>
<sequence length="1159" mass="118747">MQTPLRGGRRPGGVPFRDDLIVESVVQDGQVQGGSPVRFFGGEGVDEARHGGFQVADDELGVLGLVDLGVQGEGVPEVVDREGHGVVAPLDDAGQGPDAGALQLAVVDAVVGLQVPVVEDRVEQRGLGRHVAVAVRDGQGGLLVADQVPQRPVHAAHQVAHARPGQVDAYGQGVDEVAEHALDPSRSLEAAGHDGAEDHVVAAAARRHDQGPARVEQGGGADPQFLGARPDPLAEARVQRAAQVEYPAAVAVDVLEPEHHRGLGDVTERGREVVRRVELLNAVLDVGDEVAVRGGRGELGLAARHVRDDLSEQQAERGRVIDDVVQVECREPPVRAGLPGGAQADEGGAVQAHRPGPGEQVADLVLGVGARGHVELVEFEFGVAHDHLDRLRQALGEDRRAQRVVPGDGRAQGAGESVQPVAAVEGEHAGEHVRVAAALLQVVEQHAFLECREGIHVLDVGGAAGNGGDDRRQFVLGQGHQGQHVGGDAVAAGGDAVRRDGEGRARGDGGVGSGVRRVGVRRVARCRPVDGGGEVRERGGGEDGLEVAVDALVEQAGDQLRDEQGVAAQGEEVVVDADAVLVEAEQLCADGQQGPLGGGARRDAVTGHREGVGLGGRQGLAVELAVRGQRQRVEADQGAGDHVLGQRLSEVLQEDVVEGVRVDGVLRVEDHVADEPRVAGAVLAGQDRAGTHGGVAAETVLDLVGLDAEAAQFDLVVDAAEVLQGAVGQPSDEVARAVHAGVRVVRERVRYEALARQSGVVQVAAGQADAGDVQFAGAAHGLVPAQVVQDVQLDVLDGAADGHGVRGSVGRAGPVGDVDGRLGRPVQVVQPCAVLRVVPGGQLGRQGLAAAEDLAERRAAGPSGVVEHEAQHGRHEVHRGDPLRLDQRREAGRVLVGARCGHDEARAGDERPDELPYGDVEAERRLLEHDVVGVEGVFVLHPLDAVDGRPVLDHDALGAAGGAGGVDDVREVVGGDAGGGRAPAVGAQLVLAPAALALVVLVLTAVGRRSPVAVHAQDDARSGQHGGVGGGLGEDDDGAGVLDHVPDAFGRVVGLQGQVGAARLHDRPQGDHHLDGAFHAHADDRVRGDAPAAQLGGQRVGAGVELGVGQGAFAEDEGGAVAVAGDGVGEQVGQRAVGRVGPVGAVPSVEPAAFAVRQV</sequence>
<evidence type="ECO:0000313" key="3">
    <source>
        <dbReference type="Proteomes" id="UP000014629"/>
    </source>
</evidence>
<accession>S3ZKW5</accession>
<reference evidence="2 3" key="1">
    <citation type="submission" date="2013-02" db="EMBL/GenBank/DDBJ databases">
        <title>Draft Genome Sequence of Streptomyces aurantiacus, Which Produces Setomimycin.</title>
        <authorList>
            <person name="Gruening B.A."/>
            <person name="Praeg A."/>
            <person name="Erxleben A."/>
            <person name="Guenther S."/>
            <person name="Mueller M."/>
        </authorList>
    </citation>
    <scope>NUCLEOTIDE SEQUENCE [LARGE SCALE GENOMIC DNA]</scope>
    <source>
        <strain evidence="2 3">JA 4570</strain>
    </source>
</reference>
<evidence type="ECO:0000256" key="1">
    <source>
        <dbReference type="SAM" id="MobiDB-lite"/>
    </source>
</evidence>
<name>S3ZKW5_9ACTN</name>
<evidence type="ECO:0000313" key="2">
    <source>
        <dbReference type="EMBL" id="EPH43449.1"/>
    </source>
</evidence>
<dbReference type="EMBL" id="AOPZ01000159">
    <property type="protein sequence ID" value="EPH43449.1"/>
    <property type="molecule type" value="Genomic_DNA"/>
</dbReference>